<proteinExistence type="predicted"/>
<keyword evidence="1" id="KW-0812">Transmembrane</keyword>
<protein>
    <submittedName>
        <fullName evidence="2">Uncharacterized protein</fullName>
    </submittedName>
</protein>
<sequence length="94" mass="10863">MHKFIDWMEVHFAPPMNKINRNVLVLTLKDSIMQVLPMILVGSLVTVLSIIKNFLPWFPNLTTLSSYTMGLISVFISFLIPFNYMEKRKSAKCV</sequence>
<dbReference type="EMBL" id="JAFJYC010000002">
    <property type="protein sequence ID" value="MBT9432886.1"/>
    <property type="molecule type" value="Genomic_DNA"/>
</dbReference>
<evidence type="ECO:0000313" key="2">
    <source>
        <dbReference type="EMBL" id="MBT9432886.1"/>
    </source>
</evidence>
<organism evidence="2 3">
    <name type="scientific">Candidatus Sodalis endolongispinus</name>
    <dbReference type="NCBI Taxonomy" id="2812662"/>
    <lineage>
        <taxon>Bacteria</taxon>
        <taxon>Pseudomonadati</taxon>
        <taxon>Pseudomonadota</taxon>
        <taxon>Gammaproteobacteria</taxon>
        <taxon>Enterobacterales</taxon>
        <taxon>Bruguierivoracaceae</taxon>
        <taxon>Sodalis</taxon>
    </lineage>
</organism>
<accession>A0ABS5YCZ1</accession>
<keyword evidence="1" id="KW-1133">Transmembrane helix</keyword>
<evidence type="ECO:0000256" key="1">
    <source>
        <dbReference type="SAM" id="Phobius"/>
    </source>
</evidence>
<reference evidence="2 3" key="1">
    <citation type="journal article" date="2021" name="Genome Biol. Evol.">
        <title>The evolution of interdependence in a four-way mealybug symbiosis.</title>
        <authorList>
            <person name="Garber A.I."/>
            <person name="Kupper M."/>
            <person name="Laetsch D.R."/>
            <person name="Weldon S.R."/>
            <person name="Ladinsky M.S."/>
            <person name="Bjorkman P.J."/>
            <person name="McCutcheon J.P."/>
        </authorList>
    </citation>
    <scope>NUCLEOTIDE SEQUENCE [LARGE SCALE GENOMIC DNA]</scope>
    <source>
        <strain evidence="2">SOD</strain>
    </source>
</reference>
<keyword evidence="3" id="KW-1185">Reference proteome</keyword>
<keyword evidence="1" id="KW-0472">Membrane</keyword>
<dbReference type="RefSeq" id="WP_215670277.1">
    <property type="nucleotide sequence ID" value="NZ_JAFJYC010000002.1"/>
</dbReference>
<dbReference type="Proteomes" id="UP000811282">
    <property type="component" value="Unassembled WGS sequence"/>
</dbReference>
<feature type="transmembrane region" description="Helical" evidence="1">
    <location>
        <begin position="35"/>
        <end position="55"/>
    </location>
</feature>
<dbReference type="InterPro" id="IPR051088">
    <property type="entry name" value="PTS_Sugar-EIIC/EIIB"/>
</dbReference>
<comment type="caution">
    <text evidence="2">The sequence shown here is derived from an EMBL/GenBank/DDBJ whole genome shotgun (WGS) entry which is preliminary data.</text>
</comment>
<dbReference type="PANTHER" id="PTHR33989">
    <property type="match status" value="1"/>
</dbReference>
<feature type="transmembrane region" description="Helical" evidence="1">
    <location>
        <begin position="67"/>
        <end position="85"/>
    </location>
</feature>
<dbReference type="PANTHER" id="PTHR33989:SF4">
    <property type="entry name" value="PTS SYSTEM N,N'-DIACETYLCHITOBIOSE-SPECIFIC EIIC COMPONENT"/>
    <property type="match status" value="1"/>
</dbReference>
<gene>
    <name evidence="2" type="ORF">JZM24_13440</name>
</gene>
<name>A0ABS5YCZ1_9GAMM</name>
<evidence type="ECO:0000313" key="3">
    <source>
        <dbReference type="Proteomes" id="UP000811282"/>
    </source>
</evidence>